<dbReference type="RefSeq" id="XP_001226706.1">
    <property type="nucleotide sequence ID" value="XM_001226705.1"/>
</dbReference>
<dbReference type="InParanoid" id="Q2GTC5"/>
<keyword evidence="2" id="KW-1185">Reference proteome</keyword>
<evidence type="ECO:0000313" key="2">
    <source>
        <dbReference type="Proteomes" id="UP000001056"/>
    </source>
</evidence>
<dbReference type="GeneID" id="4395730"/>
<evidence type="ECO:0000313" key="1">
    <source>
        <dbReference type="EMBL" id="EAQ84765.1"/>
    </source>
</evidence>
<reference evidence="2" key="1">
    <citation type="journal article" date="2015" name="Genome Announc.">
        <title>Draft genome sequence of the cellulolytic fungus Chaetomium globosum.</title>
        <authorList>
            <person name="Cuomo C.A."/>
            <person name="Untereiner W.A."/>
            <person name="Ma L.-J."/>
            <person name="Grabherr M."/>
            <person name="Birren B.W."/>
        </authorList>
    </citation>
    <scope>NUCLEOTIDE SEQUENCE [LARGE SCALE GENOMIC DNA]</scope>
    <source>
        <strain evidence="2">ATCC 6205 / CBS 148.51 / DSM 1962 / NBRC 6347 / NRRL 1970</strain>
    </source>
</reference>
<dbReference type="HOGENOM" id="CLU_921337_0_0_1"/>
<proteinExistence type="predicted"/>
<accession>Q2GTC5</accession>
<dbReference type="AlphaFoldDB" id="Q2GTC5"/>
<sequence length="302" mass="34805">MHCRNEEVRQIIKPHELVRVAIAGNKYDCFAALSLAIPVWFHHTHIVYRAIEMWELALAACLFNERRAFAETTAALIFHTESGSYLELAKKYEEIIDPILLRNIALKLAEERSRLQIKVLMHVSRTCSYASVFFRNRTWADQVIFELSATRRPGSAVAGRPRPAALKIAAVLPTRGPPACCRSDYSAQDEPRQARPAYESRAVLWPRPIPAFSRPRHTKYDNPQDLSMYLESRMPSTSRQQPPLDHEQQAYIFELFDIPGLRNRSIIDRLLVKWPSIAFVQKDIENMRARHNKKRLGGYTPT</sequence>
<gene>
    <name evidence="1" type="ORF">CHGG_08779</name>
</gene>
<protein>
    <submittedName>
        <fullName evidence="1">Uncharacterized protein</fullName>
    </submittedName>
</protein>
<dbReference type="EMBL" id="CH408034">
    <property type="protein sequence ID" value="EAQ84765.1"/>
    <property type="molecule type" value="Genomic_DNA"/>
</dbReference>
<name>Q2GTC5_CHAGB</name>
<organism evidence="1 2">
    <name type="scientific">Chaetomium globosum (strain ATCC 6205 / CBS 148.51 / DSM 1962 / NBRC 6347 / NRRL 1970)</name>
    <name type="common">Soil fungus</name>
    <dbReference type="NCBI Taxonomy" id="306901"/>
    <lineage>
        <taxon>Eukaryota</taxon>
        <taxon>Fungi</taxon>
        <taxon>Dikarya</taxon>
        <taxon>Ascomycota</taxon>
        <taxon>Pezizomycotina</taxon>
        <taxon>Sordariomycetes</taxon>
        <taxon>Sordariomycetidae</taxon>
        <taxon>Sordariales</taxon>
        <taxon>Chaetomiaceae</taxon>
        <taxon>Chaetomium</taxon>
    </lineage>
</organism>
<dbReference type="Proteomes" id="UP000001056">
    <property type="component" value="Unassembled WGS sequence"/>
</dbReference>
<dbReference type="VEuPathDB" id="FungiDB:CHGG_08779"/>
<dbReference type="OrthoDB" id="4587411at2759"/>